<dbReference type="EMBL" id="QOQW01000014">
    <property type="protein sequence ID" value="RCK79321.1"/>
    <property type="molecule type" value="Genomic_DNA"/>
</dbReference>
<dbReference type="Proteomes" id="UP000252355">
    <property type="component" value="Unassembled WGS sequence"/>
</dbReference>
<feature type="region of interest" description="Disordered" evidence="1">
    <location>
        <begin position="234"/>
        <end position="253"/>
    </location>
</feature>
<sequence>MRSRRRGFALLILLALAVLAVGFALIYHQWSRHGQQVSFRIEQAETMRLLAESAMEEAFAWLHRECSDYRSATAAWVREPSAPPLAIPLPGVGRWLATSLRGGPTVELTAEARHVDRRTEDHDGAPFFRPDDGSPGEAVGTIECRVTATLWQRDLLTRTRLATGRLLRHHDVWVVSMVTPRLPDRPRAAYAHNFVLDYVLLVRDGLAEFRESEGRSLNPAALPFTIDQDDLPSERRGRISFGGTDSTKPPIALGDQDPLPRFFNRAGLVIDGATTGPAGFRPWGHFSLWHRRQVPPDAAMLEGIGLLDRRRRVLRLNGIVHLAGELVVGDPEAPWTIEGQGVLIAPAITVRGSLIKARPDDLCVLFARRGPITVETERRVEAALVAVNDAKTGCVLARRALDLRGALIVDRLATERWASGVAHRLAYDPALTSPDRASYVVNLSRWISFQRWVLDAPEAAP</sequence>
<protein>
    <submittedName>
        <fullName evidence="2">Uncharacterized protein</fullName>
    </submittedName>
</protein>
<comment type="caution">
    <text evidence="2">The sequence shown here is derived from an EMBL/GenBank/DDBJ whole genome shotgun (WGS) entry which is preliminary data.</text>
</comment>
<reference evidence="2 3" key="1">
    <citation type="submission" date="2018-05" db="EMBL/GenBank/DDBJ databases">
        <title>A metagenomic window into the 2 km-deep terrestrial subsurface aquifer revealed taxonomically and functionally diverse microbial community comprising novel uncultured bacterial lineages.</title>
        <authorList>
            <person name="Kadnikov V.V."/>
            <person name="Mardanov A.V."/>
            <person name="Beletsky A.V."/>
            <person name="Banks D."/>
            <person name="Pimenov N.V."/>
            <person name="Frank Y.A."/>
            <person name="Karnachuk O.V."/>
            <person name="Ravin N.V."/>
        </authorList>
    </citation>
    <scope>NUCLEOTIDE SEQUENCE [LARGE SCALE GENOMIC DNA]</scope>
    <source>
        <strain evidence="2">BY5</strain>
    </source>
</reference>
<name>A0A367ZPN3_9BACT</name>
<accession>A0A367ZPN3</accession>
<dbReference type="AlphaFoldDB" id="A0A367ZPN3"/>
<evidence type="ECO:0000313" key="2">
    <source>
        <dbReference type="EMBL" id="RCK79321.1"/>
    </source>
</evidence>
<gene>
    <name evidence="2" type="ORF">OZSIB_0192</name>
</gene>
<evidence type="ECO:0000313" key="3">
    <source>
        <dbReference type="Proteomes" id="UP000252355"/>
    </source>
</evidence>
<organism evidence="2 3">
    <name type="scientific">Candidatus Ozemobacter sibiricus</name>
    <dbReference type="NCBI Taxonomy" id="2268124"/>
    <lineage>
        <taxon>Bacteria</taxon>
        <taxon>Candidatus Ozemobacteria</taxon>
        <taxon>Candidatus Ozemobacterales</taxon>
        <taxon>Candidatus Ozemobacteraceae</taxon>
        <taxon>Candidatus Ozemobacter</taxon>
    </lineage>
</organism>
<proteinExistence type="predicted"/>
<evidence type="ECO:0000256" key="1">
    <source>
        <dbReference type="SAM" id="MobiDB-lite"/>
    </source>
</evidence>